<dbReference type="HOGENOM" id="CLU_375516_0_0_1"/>
<feature type="region of interest" description="Disordered" evidence="7">
    <location>
        <begin position="366"/>
        <end position="515"/>
    </location>
</feature>
<evidence type="ECO:0008006" key="10">
    <source>
        <dbReference type="Google" id="ProtNLM"/>
    </source>
</evidence>
<evidence type="ECO:0000256" key="6">
    <source>
        <dbReference type="ARBA" id="ARBA00023242"/>
    </source>
</evidence>
<keyword evidence="1" id="KW-0479">Metal-binding</keyword>
<protein>
    <recommendedName>
        <fullName evidence="10">Transcription factor domain-containing protein</fullName>
    </recommendedName>
</protein>
<keyword evidence="3" id="KW-0805">Transcription regulation</keyword>
<dbReference type="STRING" id="5601.A0A0D2D7U2"/>
<evidence type="ECO:0000256" key="7">
    <source>
        <dbReference type="SAM" id="MobiDB-lite"/>
    </source>
</evidence>
<dbReference type="GO" id="GO:0046872">
    <property type="term" value="F:metal ion binding"/>
    <property type="evidence" value="ECO:0007669"/>
    <property type="project" value="UniProtKB-KW"/>
</dbReference>
<keyword evidence="2" id="KW-0862">Zinc</keyword>
<keyword evidence="5" id="KW-0804">Transcription</keyword>
<dbReference type="AlphaFoldDB" id="A0A0D2D7U2"/>
<dbReference type="Proteomes" id="UP000054266">
    <property type="component" value="Unassembled WGS sequence"/>
</dbReference>
<keyword evidence="9" id="KW-1185">Reference proteome</keyword>
<keyword evidence="4" id="KW-0238">DNA-binding</keyword>
<reference evidence="8 9" key="1">
    <citation type="submission" date="2015-01" db="EMBL/GenBank/DDBJ databases">
        <title>The Genome Sequence of Capronia semiimmersa CBS27337.</title>
        <authorList>
            <consortium name="The Broad Institute Genomics Platform"/>
            <person name="Cuomo C."/>
            <person name="de Hoog S."/>
            <person name="Gorbushina A."/>
            <person name="Stielow B."/>
            <person name="Teixiera M."/>
            <person name="Abouelleil A."/>
            <person name="Chapman S.B."/>
            <person name="Priest M."/>
            <person name="Young S.K."/>
            <person name="Wortman J."/>
            <person name="Nusbaum C."/>
            <person name="Birren B."/>
        </authorList>
    </citation>
    <scope>NUCLEOTIDE SEQUENCE [LARGE SCALE GENOMIC DNA]</scope>
    <source>
        <strain evidence="8 9">CBS 27337</strain>
    </source>
</reference>
<organism evidence="8 9">
    <name type="scientific">Phialophora macrospora</name>
    <dbReference type="NCBI Taxonomy" id="1851006"/>
    <lineage>
        <taxon>Eukaryota</taxon>
        <taxon>Fungi</taxon>
        <taxon>Dikarya</taxon>
        <taxon>Ascomycota</taxon>
        <taxon>Pezizomycotina</taxon>
        <taxon>Eurotiomycetes</taxon>
        <taxon>Chaetothyriomycetidae</taxon>
        <taxon>Chaetothyriales</taxon>
        <taxon>Herpotrichiellaceae</taxon>
        <taxon>Phialophora</taxon>
    </lineage>
</organism>
<accession>A0A0D2D7U2</accession>
<evidence type="ECO:0000256" key="1">
    <source>
        <dbReference type="ARBA" id="ARBA00022723"/>
    </source>
</evidence>
<dbReference type="GO" id="GO:0003677">
    <property type="term" value="F:DNA binding"/>
    <property type="evidence" value="ECO:0007669"/>
    <property type="project" value="UniProtKB-KW"/>
</dbReference>
<evidence type="ECO:0000256" key="2">
    <source>
        <dbReference type="ARBA" id="ARBA00022833"/>
    </source>
</evidence>
<evidence type="ECO:0000256" key="5">
    <source>
        <dbReference type="ARBA" id="ARBA00023163"/>
    </source>
</evidence>
<sequence length="592" mass="64902">MGLHRADHTRPDLARLLLPGWESTLHRQLRDSLDLVPSQGQWTVAQVQAVVILAQLERERGRDHSARLYLDSALQMIKDIQDTQDVLDMLVSDDELVIRRMTLRAASLLHSHWTIFDRGLNLDQSSSNRRALPLGQGAAPISRRRHRHLHGNAWSSTAKHDLDSQIYNAHLDLMGIVADAADELAYKQSSTRVIQDPFSQLTPLHRRLKSWYAGLPTHLRWNDQSKHSAPPSLFLLHQQYRAIQILLFRPFTSPESFESLVPHMEGGVFHQLSVLIPRLIFTSAVEIATLLAESIERFEPGAILHLAVQQGALAASILLSSMQHIEDGGMRNTASRQLDSLQRFFSAMSAVQGPAERLARTLLDHRGAVDETSPHIQNRRARERSQARNHPGSEGYIHLTAGDGDEGTFWRCGQSEREGSSGHSLGQGTGADIIVSPDAGGHHTVATIRDSDDLDLTASPGDRGGGPDLSSTTEKPSDDISPRGHIGNGHATVPSLIPASSHGIPRSSSPFTPEEVSLAPADSLADQFASSIEEQSLLPIVDPVAPVWDDDDAVTVSWSETFKALGALNQRTAGEKMSANEFGDVMGCVFQL</sequence>
<evidence type="ECO:0000256" key="4">
    <source>
        <dbReference type="ARBA" id="ARBA00023125"/>
    </source>
</evidence>
<evidence type="ECO:0000313" key="8">
    <source>
        <dbReference type="EMBL" id="KIW73641.1"/>
    </source>
</evidence>
<evidence type="ECO:0000256" key="3">
    <source>
        <dbReference type="ARBA" id="ARBA00023015"/>
    </source>
</evidence>
<keyword evidence="6" id="KW-0539">Nucleus</keyword>
<gene>
    <name evidence="8" type="ORF">PV04_01740</name>
</gene>
<proteinExistence type="predicted"/>
<dbReference type="PANTHER" id="PTHR31313">
    <property type="entry name" value="TY1 ENHANCER ACTIVATOR"/>
    <property type="match status" value="1"/>
</dbReference>
<dbReference type="InterPro" id="IPR051615">
    <property type="entry name" value="Transcr_Regulatory_Elem"/>
</dbReference>
<dbReference type="PANTHER" id="PTHR31313:SF81">
    <property type="entry name" value="TY1 ENHANCER ACTIVATOR"/>
    <property type="match status" value="1"/>
</dbReference>
<dbReference type="CDD" id="cd12148">
    <property type="entry name" value="fungal_TF_MHR"/>
    <property type="match status" value="1"/>
</dbReference>
<dbReference type="EMBL" id="KN846956">
    <property type="protein sequence ID" value="KIW73641.1"/>
    <property type="molecule type" value="Genomic_DNA"/>
</dbReference>
<evidence type="ECO:0000313" key="9">
    <source>
        <dbReference type="Proteomes" id="UP000054266"/>
    </source>
</evidence>
<name>A0A0D2D7U2_9EURO</name>